<dbReference type="GO" id="GO:0006820">
    <property type="term" value="P:monoatomic anion transport"/>
    <property type="evidence" value="ECO:0007669"/>
    <property type="project" value="TreeGrafter"/>
</dbReference>
<evidence type="ECO:0000256" key="4">
    <source>
        <dbReference type="ARBA" id="ARBA00023136"/>
    </source>
</evidence>
<evidence type="ECO:0000256" key="1">
    <source>
        <dbReference type="ARBA" id="ARBA00004141"/>
    </source>
</evidence>
<dbReference type="AlphaFoldDB" id="A0A183DIY7"/>
<dbReference type="PANTHER" id="PTHR11662:SF53">
    <property type="entry name" value="MAJOR FACILITATOR SUPERFAMILY (MFS) PROFILE DOMAIN-CONTAINING PROTEIN"/>
    <property type="match status" value="1"/>
</dbReference>
<feature type="transmembrane region" description="Helical" evidence="5">
    <location>
        <begin position="36"/>
        <end position="58"/>
    </location>
</feature>
<keyword evidence="3 5" id="KW-1133">Transmembrane helix</keyword>
<protein>
    <submittedName>
        <fullName evidence="8">MFS_1_like domain-containing protein</fullName>
    </submittedName>
</protein>
<evidence type="ECO:0000313" key="7">
    <source>
        <dbReference type="Proteomes" id="UP000271098"/>
    </source>
</evidence>
<proteinExistence type="predicted"/>
<evidence type="ECO:0000256" key="3">
    <source>
        <dbReference type="ARBA" id="ARBA00022989"/>
    </source>
</evidence>
<dbReference type="InterPro" id="IPR050382">
    <property type="entry name" value="MFS_Na/Anion_cotransporter"/>
</dbReference>
<dbReference type="SUPFAM" id="SSF103473">
    <property type="entry name" value="MFS general substrate transporter"/>
    <property type="match status" value="1"/>
</dbReference>
<dbReference type="InterPro" id="IPR036259">
    <property type="entry name" value="MFS_trans_sf"/>
</dbReference>
<keyword evidence="4 5" id="KW-0472">Membrane</keyword>
<comment type="subcellular location">
    <subcellularLocation>
        <location evidence="1">Membrane</location>
        <topology evidence="1">Multi-pass membrane protein</topology>
    </subcellularLocation>
</comment>
<dbReference type="EMBL" id="UYRT01025923">
    <property type="protein sequence ID" value="VDK64358.1"/>
    <property type="molecule type" value="Genomic_DNA"/>
</dbReference>
<dbReference type="WBParaSite" id="GPUH_0000868801-mRNA-1">
    <property type="protein sequence ID" value="GPUH_0000868801-mRNA-1"/>
    <property type="gene ID" value="GPUH_0000868801"/>
</dbReference>
<name>A0A183DIY7_9BILA</name>
<dbReference type="OrthoDB" id="2985014at2759"/>
<dbReference type="Proteomes" id="UP000271098">
    <property type="component" value="Unassembled WGS sequence"/>
</dbReference>
<dbReference type="PANTHER" id="PTHR11662">
    <property type="entry name" value="SOLUTE CARRIER FAMILY 17"/>
    <property type="match status" value="1"/>
</dbReference>
<evidence type="ECO:0000256" key="2">
    <source>
        <dbReference type="ARBA" id="ARBA00022692"/>
    </source>
</evidence>
<sequence length="150" mass="16270">MTVTGVQIITRIACESIGKRTAPRHTPWSAIGRSSAVWAGIFALVCHEYPLVIMLQFLPNYMRDVLQFAPAKNGIVSAVPIACLFVSKTLSSSISTWLTKHTGWTKTNICKMFNGIASAGLSVCVLMVPQFDKERSFLATAALCGAMLFA</sequence>
<evidence type="ECO:0000256" key="5">
    <source>
        <dbReference type="SAM" id="Phobius"/>
    </source>
</evidence>
<organism evidence="8">
    <name type="scientific">Gongylonema pulchrum</name>
    <dbReference type="NCBI Taxonomy" id="637853"/>
    <lineage>
        <taxon>Eukaryota</taxon>
        <taxon>Metazoa</taxon>
        <taxon>Ecdysozoa</taxon>
        <taxon>Nematoda</taxon>
        <taxon>Chromadorea</taxon>
        <taxon>Rhabditida</taxon>
        <taxon>Spirurina</taxon>
        <taxon>Spiruromorpha</taxon>
        <taxon>Spiruroidea</taxon>
        <taxon>Gongylonematidae</taxon>
        <taxon>Gongylonema</taxon>
    </lineage>
</organism>
<accession>A0A183DIY7</accession>
<reference evidence="8" key="1">
    <citation type="submission" date="2016-06" db="UniProtKB">
        <authorList>
            <consortium name="WormBaseParasite"/>
        </authorList>
    </citation>
    <scope>IDENTIFICATION</scope>
</reference>
<dbReference type="GO" id="GO:0022857">
    <property type="term" value="F:transmembrane transporter activity"/>
    <property type="evidence" value="ECO:0007669"/>
    <property type="project" value="TreeGrafter"/>
</dbReference>
<evidence type="ECO:0000313" key="6">
    <source>
        <dbReference type="EMBL" id="VDK64358.1"/>
    </source>
</evidence>
<dbReference type="GO" id="GO:0016020">
    <property type="term" value="C:membrane"/>
    <property type="evidence" value="ECO:0007669"/>
    <property type="project" value="UniProtKB-SubCell"/>
</dbReference>
<keyword evidence="2 5" id="KW-0812">Transmembrane</keyword>
<reference evidence="6 7" key="2">
    <citation type="submission" date="2018-11" db="EMBL/GenBank/DDBJ databases">
        <authorList>
            <consortium name="Pathogen Informatics"/>
        </authorList>
    </citation>
    <scope>NUCLEOTIDE SEQUENCE [LARGE SCALE GENOMIC DNA]</scope>
</reference>
<keyword evidence="7" id="KW-1185">Reference proteome</keyword>
<gene>
    <name evidence="6" type="ORF">GPUH_LOCUS8678</name>
</gene>
<evidence type="ECO:0000313" key="8">
    <source>
        <dbReference type="WBParaSite" id="GPUH_0000868801-mRNA-1"/>
    </source>
</evidence>